<dbReference type="KEGG" id="haa:A5892_02160"/>
<dbReference type="STRING" id="376489.A5892_02160"/>
<dbReference type="Proteomes" id="UP000077875">
    <property type="component" value="Chromosome"/>
</dbReference>
<keyword evidence="5 6" id="KW-0949">S-adenosyl-L-methionine</keyword>
<evidence type="ECO:0000256" key="5">
    <source>
        <dbReference type="ARBA" id="ARBA00022691"/>
    </source>
</evidence>
<comment type="subcellular location">
    <subcellularLocation>
        <location evidence="6">Cytoplasm</location>
    </subcellularLocation>
</comment>
<protein>
    <recommendedName>
        <fullName evidence="6">Ribosomal RNA small subunit methyltransferase G</fullName>
        <ecNumber evidence="6">2.1.1.170</ecNumber>
    </recommendedName>
    <alternativeName>
        <fullName evidence="6">16S rRNA 7-methylguanosine methyltransferase</fullName>
        <shortName evidence="6">16S rRNA m7G methyltransferase</shortName>
    </alternativeName>
</protein>
<keyword evidence="8" id="KW-1185">Reference proteome</keyword>
<comment type="caution">
    <text evidence="6">Lacks conserved residue(s) required for the propagation of feature annotation.</text>
</comment>
<evidence type="ECO:0000256" key="3">
    <source>
        <dbReference type="ARBA" id="ARBA00022603"/>
    </source>
</evidence>
<dbReference type="HAMAP" id="MF_00074">
    <property type="entry name" value="16SrRNA_methyltr_G"/>
    <property type="match status" value="1"/>
</dbReference>
<comment type="function">
    <text evidence="6">Specifically methylates the N7 position of guanine in position 527 of 16S rRNA.</text>
</comment>
<dbReference type="Gene3D" id="3.40.50.150">
    <property type="entry name" value="Vaccinia Virus protein VP39"/>
    <property type="match status" value="1"/>
</dbReference>
<dbReference type="EC" id="2.1.1.170" evidence="6"/>
<comment type="catalytic activity">
    <reaction evidence="6">
        <text>guanosine(527) in 16S rRNA + S-adenosyl-L-methionine = N(7)-methylguanosine(527) in 16S rRNA + S-adenosyl-L-homocysteine</text>
        <dbReference type="Rhea" id="RHEA:42732"/>
        <dbReference type="Rhea" id="RHEA-COMP:10209"/>
        <dbReference type="Rhea" id="RHEA-COMP:10210"/>
        <dbReference type="ChEBI" id="CHEBI:57856"/>
        <dbReference type="ChEBI" id="CHEBI:59789"/>
        <dbReference type="ChEBI" id="CHEBI:74269"/>
        <dbReference type="ChEBI" id="CHEBI:74480"/>
        <dbReference type="EC" id="2.1.1.170"/>
    </reaction>
</comment>
<name>A0A172YB38_9GAMM</name>
<evidence type="ECO:0000256" key="1">
    <source>
        <dbReference type="ARBA" id="ARBA00022490"/>
    </source>
</evidence>
<reference evidence="7 8" key="1">
    <citation type="submission" date="2016-04" db="EMBL/GenBank/DDBJ databases">
        <title>Complete Genome Sequence of Halotalea alkalilenta IHB B 13600.</title>
        <authorList>
            <person name="Swarnkar M.K."/>
            <person name="Sharma A."/>
            <person name="Kaushal K."/>
            <person name="Soni R."/>
            <person name="Rana S."/>
            <person name="Singh A.K."/>
            <person name="Gulati A."/>
        </authorList>
    </citation>
    <scope>NUCLEOTIDE SEQUENCE [LARGE SCALE GENOMIC DNA]</scope>
    <source>
        <strain evidence="7 8">IHB B 13600</strain>
    </source>
</reference>
<dbReference type="NCBIfam" id="TIGR00138">
    <property type="entry name" value="rsmG_gidB"/>
    <property type="match status" value="1"/>
</dbReference>
<dbReference type="GO" id="GO:0005829">
    <property type="term" value="C:cytosol"/>
    <property type="evidence" value="ECO:0007669"/>
    <property type="project" value="TreeGrafter"/>
</dbReference>
<dbReference type="GO" id="GO:0070043">
    <property type="term" value="F:rRNA (guanine-N7-)-methyltransferase activity"/>
    <property type="evidence" value="ECO:0007669"/>
    <property type="project" value="UniProtKB-UniRule"/>
</dbReference>
<comment type="similarity">
    <text evidence="6">Belongs to the methyltransferase superfamily. RNA methyltransferase RsmG family.</text>
</comment>
<feature type="binding site" evidence="6">
    <location>
        <position position="148"/>
    </location>
    <ligand>
        <name>S-adenosyl-L-methionine</name>
        <dbReference type="ChEBI" id="CHEBI:59789"/>
    </ligand>
</feature>
<evidence type="ECO:0000256" key="2">
    <source>
        <dbReference type="ARBA" id="ARBA00022552"/>
    </source>
</evidence>
<dbReference type="SUPFAM" id="SSF53335">
    <property type="entry name" value="S-adenosyl-L-methionine-dependent methyltransferases"/>
    <property type="match status" value="1"/>
</dbReference>
<accession>A0A172YB38</accession>
<keyword evidence="1 6" id="KW-0963">Cytoplasm</keyword>
<keyword evidence="2 6" id="KW-0698">rRNA processing</keyword>
<feature type="binding site" evidence="6">
    <location>
        <position position="87"/>
    </location>
    <ligand>
        <name>S-adenosyl-L-methionine</name>
        <dbReference type="ChEBI" id="CHEBI:59789"/>
    </ligand>
</feature>
<dbReference type="RefSeq" id="WP_064121395.1">
    <property type="nucleotide sequence ID" value="NZ_CP015243.1"/>
</dbReference>
<organism evidence="7 8">
    <name type="scientific">Halotalea alkalilenta</name>
    <dbReference type="NCBI Taxonomy" id="376489"/>
    <lineage>
        <taxon>Bacteria</taxon>
        <taxon>Pseudomonadati</taxon>
        <taxon>Pseudomonadota</taxon>
        <taxon>Gammaproteobacteria</taxon>
        <taxon>Oceanospirillales</taxon>
        <taxon>Halomonadaceae</taxon>
        <taxon>Halotalea</taxon>
    </lineage>
</organism>
<proteinExistence type="inferred from homology"/>
<evidence type="ECO:0000256" key="4">
    <source>
        <dbReference type="ARBA" id="ARBA00022679"/>
    </source>
</evidence>
<sequence>MAEAIDAPRLGALLDQGCARLGLELDADRRDRLLRFIALLHKWNRAYNLTAVRDPEAMIKRHLLDSLSIVPWVRGPRVLDVGAGPGLPGIVLAIFDPSLELTLLDSNGKKVRFQRQAVLELGLANVHPVHERIEAFTDAHGFDQIVSRAFASLDDFIALSRPLLGAGGEWLAMKGRREVDEERAPAGVVIRERISLAVPGEEGARHLLRLAPEHHLDQQGTAS</sequence>
<evidence type="ECO:0000256" key="6">
    <source>
        <dbReference type="HAMAP-Rule" id="MF_00074"/>
    </source>
</evidence>
<dbReference type="CDD" id="cd02440">
    <property type="entry name" value="AdoMet_MTases"/>
    <property type="match status" value="1"/>
</dbReference>
<gene>
    <name evidence="6" type="primary">rsmG</name>
    <name evidence="7" type="ORF">A5892_02160</name>
</gene>
<evidence type="ECO:0000313" key="8">
    <source>
        <dbReference type="Proteomes" id="UP000077875"/>
    </source>
</evidence>
<dbReference type="EMBL" id="CP015243">
    <property type="protein sequence ID" value="ANF56414.1"/>
    <property type="molecule type" value="Genomic_DNA"/>
</dbReference>
<feature type="binding site" evidence="6">
    <location>
        <position position="82"/>
    </location>
    <ligand>
        <name>S-adenosyl-L-methionine</name>
        <dbReference type="ChEBI" id="CHEBI:59789"/>
    </ligand>
</feature>
<dbReference type="InterPro" id="IPR003682">
    <property type="entry name" value="rRNA_ssu_MeTfrase_G"/>
</dbReference>
<dbReference type="PANTHER" id="PTHR31760">
    <property type="entry name" value="S-ADENOSYL-L-METHIONINE-DEPENDENT METHYLTRANSFERASES SUPERFAMILY PROTEIN"/>
    <property type="match status" value="1"/>
</dbReference>
<dbReference type="PANTHER" id="PTHR31760:SF0">
    <property type="entry name" value="S-ADENOSYL-L-METHIONINE-DEPENDENT METHYLTRANSFERASES SUPERFAMILY PROTEIN"/>
    <property type="match status" value="1"/>
</dbReference>
<dbReference type="PIRSF" id="PIRSF003078">
    <property type="entry name" value="GidB"/>
    <property type="match status" value="1"/>
</dbReference>
<keyword evidence="3 6" id="KW-0489">Methyltransferase</keyword>
<feature type="binding site" evidence="6">
    <location>
        <begin position="133"/>
        <end position="134"/>
    </location>
    <ligand>
        <name>S-adenosyl-L-methionine</name>
        <dbReference type="ChEBI" id="CHEBI:59789"/>
    </ligand>
</feature>
<keyword evidence="4 6" id="KW-0808">Transferase</keyword>
<dbReference type="InterPro" id="IPR029063">
    <property type="entry name" value="SAM-dependent_MTases_sf"/>
</dbReference>
<evidence type="ECO:0000313" key="7">
    <source>
        <dbReference type="EMBL" id="ANF56414.1"/>
    </source>
</evidence>
<dbReference type="AlphaFoldDB" id="A0A172YB38"/>
<dbReference type="Pfam" id="PF02527">
    <property type="entry name" value="GidB"/>
    <property type="match status" value="1"/>
</dbReference>